<sequence>MEDPHSDLIKIIEPSHGDSAPRKPSEIMQDKNWGKVKDISNSEMLFKHSKLFFGFWGELISNLISYSATSTVQAVSDVAQGAVTRISGSCTNSQTEARLPEAVIP</sequence>
<feature type="region of interest" description="Disordered" evidence="1">
    <location>
        <begin position="1"/>
        <end position="26"/>
    </location>
</feature>
<gene>
    <name evidence="2" type="ORF">SK128_023828</name>
</gene>
<organism evidence="2 3">
    <name type="scientific">Halocaridina rubra</name>
    <name type="common">Hawaiian red shrimp</name>
    <dbReference type="NCBI Taxonomy" id="373956"/>
    <lineage>
        <taxon>Eukaryota</taxon>
        <taxon>Metazoa</taxon>
        <taxon>Ecdysozoa</taxon>
        <taxon>Arthropoda</taxon>
        <taxon>Crustacea</taxon>
        <taxon>Multicrustacea</taxon>
        <taxon>Malacostraca</taxon>
        <taxon>Eumalacostraca</taxon>
        <taxon>Eucarida</taxon>
        <taxon>Decapoda</taxon>
        <taxon>Pleocyemata</taxon>
        <taxon>Caridea</taxon>
        <taxon>Atyoidea</taxon>
        <taxon>Atyidae</taxon>
        <taxon>Halocaridina</taxon>
    </lineage>
</organism>
<evidence type="ECO:0000313" key="2">
    <source>
        <dbReference type="EMBL" id="KAK7080596.1"/>
    </source>
</evidence>
<comment type="caution">
    <text evidence="2">The sequence shown here is derived from an EMBL/GenBank/DDBJ whole genome shotgun (WGS) entry which is preliminary data.</text>
</comment>
<protein>
    <submittedName>
        <fullName evidence="2">Uncharacterized protein</fullName>
    </submittedName>
</protein>
<evidence type="ECO:0000256" key="1">
    <source>
        <dbReference type="SAM" id="MobiDB-lite"/>
    </source>
</evidence>
<dbReference type="EMBL" id="JAXCGZ010005855">
    <property type="protein sequence ID" value="KAK7080596.1"/>
    <property type="molecule type" value="Genomic_DNA"/>
</dbReference>
<reference evidence="2 3" key="1">
    <citation type="submission" date="2023-11" db="EMBL/GenBank/DDBJ databases">
        <title>Halocaridina rubra genome assembly.</title>
        <authorList>
            <person name="Smith C."/>
        </authorList>
    </citation>
    <scope>NUCLEOTIDE SEQUENCE [LARGE SCALE GENOMIC DNA]</scope>
    <source>
        <strain evidence="2">EP-1</strain>
        <tissue evidence="2">Whole</tissue>
    </source>
</reference>
<proteinExistence type="predicted"/>
<keyword evidence="3" id="KW-1185">Reference proteome</keyword>
<dbReference type="Proteomes" id="UP001381693">
    <property type="component" value="Unassembled WGS sequence"/>
</dbReference>
<accession>A0AAN8XA06</accession>
<name>A0AAN8XA06_HALRR</name>
<dbReference type="AlphaFoldDB" id="A0AAN8XA06"/>
<evidence type="ECO:0000313" key="3">
    <source>
        <dbReference type="Proteomes" id="UP001381693"/>
    </source>
</evidence>